<feature type="region of interest" description="Disordered" evidence="6">
    <location>
        <begin position="117"/>
        <end position="137"/>
    </location>
</feature>
<keyword evidence="3 5" id="KW-0863">Zinc-finger</keyword>
<protein>
    <recommendedName>
        <fullName evidence="7">C2H2-type domain-containing protein</fullName>
    </recommendedName>
</protein>
<dbReference type="GO" id="GO:0000981">
    <property type="term" value="F:DNA-binding transcription factor activity, RNA polymerase II-specific"/>
    <property type="evidence" value="ECO:0007669"/>
    <property type="project" value="TreeGrafter"/>
</dbReference>
<keyword evidence="9" id="KW-1185">Reference proteome</keyword>
<proteinExistence type="predicted"/>
<reference evidence="8" key="2">
    <citation type="submission" date="2025-08" db="UniProtKB">
        <authorList>
            <consortium name="Ensembl"/>
        </authorList>
    </citation>
    <scope>IDENTIFICATION</scope>
</reference>
<keyword evidence="4" id="KW-0862">Zinc</keyword>
<dbReference type="AlphaFoldDB" id="A0AAQ6A2T8"/>
<organism evidence="8 9">
    <name type="scientific">Amphiprion ocellaris</name>
    <name type="common">Clown anemonefish</name>
    <dbReference type="NCBI Taxonomy" id="80972"/>
    <lineage>
        <taxon>Eukaryota</taxon>
        <taxon>Metazoa</taxon>
        <taxon>Chordata</taxon>
        <taxon>Craniata</taxon>
        <taxon>Vertebrata</taxon>
        <taxon>Euteleostomi</taxon>
        <taxon>Actinopterygii</taxon>
        <taxon>Neopterygii</taxon>
        <taxon>Teleostei</taxon>
        <taxon>Neoteleostei</taxon>
        <taxon>Acanthomorphata</taxon>
        <taxon>Ovalentaria</taxon>
        <taxon>Pomacentridae</taxon>
        <taxon>Amphiprion</taxon>
    </lineage>
</organism>
<dbReference type="Ensembl" id="ENSAOCT00000062167.1">
    <property type="protein sequence ID" value="ENSAOCP00000071066.1"/>
    <property type="gene ID" value="ENSAOCG00000029768.1"/>
</dbReference>
<feature type="domain" description="C2H2-type" evidence="7">
    <location>
        <begin position="204"/>
        <end position="232"/>
    </location>
</feature>
<reference evidence="8 9" key="1">
    <citation type="submission" date="2022-01" db="EMBL/GenBank/DDBJ databases">
        <title>A chromosome-scale genome assembly of the false clownfish, Amphiprion ocellaris.</title>
        <authorList>
            <person name="Ryu T."/>
        </authorList>
    </citation>
    <scope>NUCLEOTIDE SEQUENCE [LARGE SCALE GENOMIC DNA]</scope>
</reference>
<reference evidence="8" key="3">
    <citation type="submission" date="2025-09" db="UniProtKB">
        <authorList>
            <consortium name="Ensembl"/>
        </authorList>
    </citation>
    <scope>IDENTIFICATION</scope>
</reference>
<accession>A0AAQ6A2T8</accession>
<dbReference type="GeneTree" id="ENSGT01150000286958"/>
<evidence type="ECO:0000313" key="9">
    <source>
        <dbReference type="Proteomes" id="UP001501940"/>
    </source>
</evidence>
<dbReference type="PROSITE" id="PS50157">
    <property type="entry name" value="ZINC_FINGER_C2H2_2"/>
    <property type="match status" value="3"/>
</dbReference>
<evidence type="ECO:0000256" key="1">
    <source>
        <dbReference type="ARBA" id="ARBA00022723"/>
    </source>
</evidence>
<dbReference type="Gene3D" id="3.30.160.60">
    <property type="entry name" value="Classic Zinc Finger"/>
    <property type="match status" value="3"/>
</dbReference>
<dbReference type="FunFam" id="3.30.160.60:FF:001325">
    <property type="entry name" value="zinc finger protein 200"/>
    <property type="match status" value="1"/>
</dbReference>
<dbReference type="Pfam" id="PF00096">
    <property type="entry name" value="zf-C2H2"/>
    <property type="match status" value="2"/>
</dbReference>
<dbReference type="InterPro" id="IPR036236">
    <property type="entry name" value="Znf_C2H2_sf"/>
</dbReference>
<evidence type="ECO:0000259" key="7">
    <source>
        <dbReference type="PROSITE" id="PS50157"/>
    </source>
</evidence>
<keyword evidence="1" id="KW-0479">Metal-binding</keyword>
<evidence type="ECO:0000256" key="3">
    <source>
        <dbReference type="ARBA" id="ARBA00022771"/>
    </source>
</evidence>
<evidence type="ECO:0000256" key="5">
    <source>
        <dbReference type="PROSITE-ProRule" id="PRU00042"/>
    </source>
</evidence>
<dbReference type="InterPro" id="IPR013087">
    <property type="entry name" value="Znf_C2H2_type"/>
</dbReference>
<dbReference type="PANTHER" id="PTHR23235">
    <property type="entry name" value="KRUEPPEL-LIKE TRANSCRIPTION FACTOR"/>
    <property type="match status" value="1"/>
</dbReference>
<dbReference type="FunFam" id="3.30.160.60:FF:002343">
    <property type="entry name" value="Zinc finger protein 33A"/>
    <property type="match status" value="1"/>
</dbReference>
<dbReference type="GO" id="GO:0008270">
    <property type="term" value="F:zinc ion binding"/>
    <property type="evidence" value="ECO:0007669"/>
    <property type="project" value="UniProtKB-KW"/>
</dbReference>
<dbReference type="GO" id="GO:0000978">
    <property type="term" value="F:RNA polymerase II cis-regulatory region sequence-specific DNA binding"/>
    <property type="evidence" value="ECO:0007669"/>
    <property type="project" value="TreeGrafter"/>
</dbReference>
<keyword evidence="2" id="KW-0677">Repeat</keyword>
<dbReference type="SMART" id="SM00355">
    <property type="entry name" value="ZnF_C2H2"/>
    <property type="match status" value="3"/>
</dbReference>
<evidence type="ECO:0000256" key="2">
    <source>
        <dbReference type="ARBA" id="ARBA00022737"/>
    </source>
</evidence>
<feature type="domain" description="C2H2-type" evidence="7">
    <location>
        <begin position="147"/>
        <end position="175"/>
    </location>
</feature>
<sequence>SYIIPCPSLLYVHISLHAFVSYFHCLHAENILRVGFLHNLSVAAQAEKRMDIQAPLTAVYIHTVPALPAQPYPQPPAAAREPATLHLAMPPLYSKETLPFLTLHIAGGLQSQPGLSLAAAAPASRESKQTAADDPMLSEEKTSTTLYRCHICNYIFTKKTSNLQNHMRVHTGERPYSCHFCGKCFKLKGHMTEHIRTHTGEKPFSCHICDKSFNRGSTLRKHVLAKHKEERHCMGLACNGSP</sequence>
<evidence type="ECO:0000256" key="4">
    <source>
        <dbReference type="ARBA" id="ARBA00022833"/>
    </source>
</evidence>
<name>A0AAQ6A2T8_AMPOC</name>
<evidence type="ECO:0000313" key="8">
    <source>
        <dbReference type="Ensembl" id="ENSAOCP00000071066.1"/>
    </source>
</evidence>
<feature type="domain" description="C2H2-type" evidence="7">
    <location>
        <begin position="176"/>
        <end position="203"/>
    </location>
</feature>
<dbReference type="PROSITE" id="PS00028">
    <property type="entry name" value="ZINC_FINGER_C2H2_1"/>
    <property type="match status" value="2"/>
</dbReference>
<dbReference type="SUPFAM" id="SSF57667">
    <property type="entry name" value="beta-beta-alpha zinc fingers"/>
    <property type="match status" value="2"/>
</dbReference>
<dbReference type="Proteomes" id="UP001501940">
    <property type="component" value="Chromosome 5"/>
</dbReference>
<dbReference type="PANTHER" id="PTHR23235:SF120">
    <property type="entry name" value="KRUPPEL-LIKE FACTOR 15"/>
    <property type="match status" value="1"/>
</dbReference>
<evidence type="ECO:0000256" key="6">
    <source>
        <dbReference type="SAM" id="MobiDB-lite"/>
    </source>
</evidence>